<proteinExistence type="predicted"/>
<feature type="transmembrane region" description="Helical" evidence="6">
    <location>
        <begin position="84"/>
        <end position="104"/>
    </location>
</feature>
<evidence type="ECO:0000256" key="4">
    <source>
        <dbReference type="ARBA" id="ARBA00022989"/>
    </source>
</evidence>
<dbReference type="Proteomes" id="UP000824250">
    <property type="component" value="Unassembled WGS sequence"/>
</dbReference>
<feature type="transmembrane region" description="Helical" evidence="6">
    <location>
        <begin position="111"/>
        <end position="131"/>
    </location>
</feature>
<organism evidence="7 8">
    <name type="scientific">Candidatus Copromonas faecavium</name>
    <name type="common">nom. illeg.</name>
    <dbReference type="NCBI Taxonomy" id="2840740"/>
    <lineage>
        <taxon>Bacteria</taxon>
        <taxon>Bacillati</taxon>
        <taxon>Bacillota</taxon>
        <taxon>Clostridia</taxon>
        <taxon>Lachnospirales</taxon>
        <taxon>Lachnospiraceae</taxon>
        <taxon>Candidatus Copromonas (nom. illeg.)</taxon>
    </lineage>
</organism>
<dbReference type="GO" id="GO:0015658">
    <property type="term" value="F:branched-chain amino acid transmembrane transporter activity"/>
    <property type="evidence" value="ECO:0007669"/>
    <property type="project" value="InterPro"/>
</dbReference>
<evidence type="ECO:0000256" key="2">
    <source>
        <dbReference type="ARBA" id="ARBA00022475"/>
    </source>
</evidence>
<reference evidence="7" key="2">
    <citation type="journal article" date="2021" name="PeerJ">
        <title>Extensive microbial diversity within the chicken gut microbiome revealed by metagenomics and culture.</title>
        <authorList>
            <person name="Gilroy R."/>
            <person name="Ravi A."/>
            <person name="Getino M."/>
            <person name="Pursley I."/>
            <person name="Horton D.L."/>
            <person name="Alikhan N.F."/>
            <person name="Baker D."/>
            <person name="Gharbi K."/>
            <person name="Hall N."/>
            <person name="Watson M."/>
            <person name="Adriaenssens E.M."/>
            <person name="Foster-Nyarko E."/>
            <person name="Jarju S."/>
            <person name="Secka A."/>
            <person name="Antonio M."/>
            <person name="Oren A."/>
            <person name="Chaudhuri R.R."/>
            <person name="La Ragione R."/>
            <person name="Hildebrand F."/>
            <person name="Pallen M.J."/>
        </authorList>
    </citation>
    <scope>NUCLEOTIDE SEQUENCE</scope>
    <source>
        <strain evidence="7">CHK180-2868</strain>
    </source>
</reference>
<feature type="transmembrane region" description="Helical" evidence="6">
    <location>
        <begin position="7"/>
        <end position="24"/>
    </location>
</feature>
<evidence type="ECO:0000313" key="7">
    <source>
        <dbReference type="EMBL" id="HIR05604.1"/>
    </source>
</evidence>
<keyword evidence="4 6" id="KW-1133">Transmembrane helix</keyword>
<feature type="transmembrane region" description="Helical" evidence="6">
    <location>
        <begin position="212"/>
        <end position="232"/>
    </location>
</feature>
<evidence type="ECO:0000256" key="1">
    <source>
        <dbReference type="ARBA" id="ARBA00004651"/>
    </source>
</evidence>
<comment type="subcellular location">
    <subcellularLocation>
        <location evidence="1">Cell membrane</location>
        <topology evidence="1">Multi-pass membrane protein</topology>
    </subcellularLocation>
</comment>
<feature type="transmembrane region" description="Helical" evidence="6">
    <location>
        <begin position="30"/>
        <end position="53"/>
    </location>
</feature>
<dbReference type="GO" id="GO:0005886">
    <property type="term" value="C:plasma membrane"/>
    <property type="evidence" value="ECO:0007669"/>
    <property type="project" value="UniProtKB-SubCell"/>
</dbReference>
<feature type="transmembrane region" description="Helical" evidence="6">
    <location>
        <begin position="60"/>
        <end position="78"/>
    </location>
</feature>
<dbReference type="InterPro" id="IPR001851">
    <property type="entry name" value="ABC_transp_permease"/>
</dbReference>
<keyword evidence="3 6" id="KW-0812">Transmembrane</keyword>
<dbReference type="InterPro" id="IPR043428">
    <property type="entry name" value="LivM-like"/>
</dbReference>
<evidence type="ECO:0000256" key="6">
    <source>
        <dbReference type="SAM" id="Phobius"/>
    </source>
</evidence>
<accession>A0A9D1A4J7</accession>
<comment type="caution">
    <text evidence="7">The sequence shown here is derived from an EMBL/GenBank/DDBJ whole genome shotgun (WGS) entry which is preliminary data.</text>
</comment>
<evidence type="ECO:0000313" key="8">
    <source>
        <dbReference type="Proteomes" id="UP000824250"/>
    </source>
</evidence>
<dbReference type="Pfam" id="PF02653">
    <property type="entry name" value="BPD_transp_2"/>
    <property type="match status" value="1"/>
</dbReference>
<name>A0A9D1A4J7_9FIRM</name>
<dbReference type="PANTHER" id="PTHR30482">
    <property type="entry name" value="HIGH-AFFINITY BRANCHED-CHAIN AMINO ACID TRANSPORT SYSTEM PERMEASE"/>
    <property type="match status" value="1"/>
</dbReference>
<keyword evidence="5 6" id="KW-0472">Membrane</keyword>
<dbReference type="PANTHER" id="PTHR30482:SF20">
    <property type="entry name" value="HIGH-AFFINITY BRANCHED-CHAIN AMINO ACID TRANSPORT SYSTEM PERMEASE PROTEIN LIVM"/>
    <property type="match status" value="1"/>
</dbReference>
<sequence>MEKKNNKIVYILVGIVLLAFPFAAEKVFNWNYGVLLANFMILYIIAVSGLDILFGYSGQISMGHAAFFCIGAYGSVLLHEFTGLPVLITILIGTVLATLIGSLLAYPASKLVFHFLSLATIAFGEVVYQLVAQSPGNITGNFTGKFTETISLFGFKLNTYTKYYFFSVVCMVIFLIIKTNLVRSRVGRAFIAIRENSHAANGMGINVRKYKVIAFATSAFYTAFAGGLYAHLVRFISPDTFTQKQSVMFLTMLLFGGSASVGGTVTGVFTVQFLNEILRSAERYQLLIYGVLLLVVILAFPGGLFGLVKQAIKKVKTRKEANANASAS</sequence>
<feature type="transmembrane region" description="Helical" evidence="6">
    <location>
        <begin position="252"/>
        <end position="274"/>
    </location>
</feature>
<feature type="transmembrane region" description="Helical" evidence="6">
    <location>
        <begin position="163"/>
        <end position="181"/>
    </location>
</feature>
<dbReference type="EMBL" id="DVGC01000035">
    <property type="protein sequence ID" value="HIR05604.1"/>
    <property type="molecule type" value="Genomic_DNA"/>
</dbReference>
<dbReference type="AlphaFoldDB" id="A0A9D1A4J7"/>
<gene>
    <name evidence="7" type="ORF">IAB28_06525</name>
</gene>
<reference evidence="7" key="1">
    <citation type="submission" date="2020-10" db="EMBL/GenBank/DDBJ databases">
        <authorList>
            <person name="Gilroy R."/>
        </authorList>
    </citation>
    <scope>NUCLEOTIDE SEQUENCE</scope>
    <source>
        <strain evidence="7">CHK180-2868</strain>
    </source>
</reference>
<evidence type="ECO:0000256" key="3">
    <source>
        <dbReference type="ARBA" id="ARBA00022692"/>
    </source>
</evidence>
<protein>
    <submittedName>
        <fullName evidence="7">Branched-chain amino acid ABC transporter permease</fullName>
    </submittedName>
</protein>
<evidence type="ECO:0000256" key="5">
    <source>
        <dbReference type="ARBA" id="ARBA00023136"/>
    </source>
</evidence>
<dbReference type="CDD" id="cd06581">
    <property type="entry name" value="TM_PBP1_LivM_like"/>
    <property type="match status" value="1"/>
</dbReference>
<keyword evidence="2" id="KW-1003">Cell membrane</keyword>
<feature type="transmembrane region" description="Helical" evidence="6">
    <location>
        <begin position="286"/>
        <end position="308"/>
    </location>
</feature>